<feature type="compositionally biased region" description="Basic and acidic residues" evidence="1">
    <location>
        <begin position="91"/>
        <end position="103"/>
    </location>
</feature>
<dbReference type="OrthoDB" id="3770300at2759"/>
<gene>
    <name evidence="3" type="ORF">P153DRAFT_383029</name>
</gene>
<keyword evidence="2" id="KW-1133">Transmembrane helix</keyword>
<evidence type="ECO:0000256" key="1">
    <source>
        <dbReference type="SAM" id="MobiDB-lite"/>
    </source>
</evidence>
<dbReference type="Proteomes" id="UP000799771">
    <property type="component" value="Unassembled WGS sequence"/>
</dbReference>
<keyword evidence="2" id="KW-0472">Membrane</keyword>
<name>A0A6A6AJL6_9PLEO</name>
<sequence>MAPFAELTSLHKRSSSCSYYDATCNMDRTPVIVILLITGIIASLLISCFYVRSRRWRAAKERENRRRLEQIKMTGSSWPSYEAPPPYMPRVPERVAKGRGERI</sequence>
<evidence type="ECO:0000313" key="4">
    <source>
        <dbReference type="Proteomes" id="UP000799771"/>
    </source>
</evidence>
<dbReference type="GeneID" id="54410630"/>
<dbReference type="EMBL" id="ML977501">
    <property type="protein sequence ID" value="KAF2132139.1"/>
    <property type="molecule type" value="Genomic_DNA"/>
</dbReference>
<keyword evidence="4" id="KW-1185">Reference proteome</keyword>
<organism evidence="3 4">
    <name type="scientific">Dothidotthia symphoricarpi CBS 119687</name>
    <dbReference type="NCBI Taxonomy" id="1392245"/>
    <lineage>
        <taxon>Eukaryota</taxon>
        <taxon>Fungi</taxon>
        <taxon>Dikarya</taxon>
        <taxon>Ascomycota</taxon>
        <taxon>Pezizomycotina</taxon>
        <taxon>Dothideomycetes</taxon>
        <taxon>Pleosporomycetidae</taxon>
        <taxon>Pleosporales</taxon>
        <taxon>Dothidotthiaceae</taxon>
        <taxon>Dothidotthia</taxon>
    </lineage>
</organism>
<protein>
    <submittedName>
        <fullName evidence="3">Uncharacterized protein</fullName>
    </submittedName>
</protein>
<keyword evidence="2" id="KW-0812">Transmembrane</keyword>
<feature type="region of interest" description="Disordered" evidence="1">
    <location>
        <begin position="80"/>
        <end position="103"/>
    </location>
</feature>
<reference evidence="3" key="1">
    <citation type="journal article" date="2020" name="Stud. Mycol.">
        <title>101 Dothideomycetes genomes: a test case for predicting lifestyles and emergence of pathogens.</title>
        <authorList>
            <person name="Haridas S."/>
            <person name="Albert R."/>
            <person name="Binder M."/>
            <person name="Bloem J."/>
            <person name="Labutti K."/>
            <person name="Salamov A."/>
            <person name="Andreopoulos B."/>
            <person name="Baker S."/>
            <person name="Barry K."/>
            <person name="Bills G."/>
            <person name="Bluhm B."/>
            <person name="Cannon C."/>
            <person name="Castanera R."/>
            <person name="Culley D."/>
            <person name="Daum C."/>
            <person name="Ezra D."/>
            <person name="Gonzalez J."/>
            <person name="Henrissat B."/>
            <person name="Kuo A."/>
            <person name="Liang C."/>
            <person name="Lipzen A."/>
            <person name="Lutzoni F."/>
            <person name="Magnuson J."/>
            <person name="Mondo S."/>
            <person name="Nolan M."/>
            <person name="Ohm R."/>
            <person name="Pangilinan J."/>
            <person name="Park H.-J."/>
            <person name="Ramirez L."/>
            <person name="Alfaro M."/>
            <person name="Sun H."/>
            <person name="Tritt A."/>
            <person name="Yoshinaga Y."/>
            <person name="Zwiers L.-H."/>
            <person name="Turgeon B."/>
            <person name="Goodwin S."/>
            <person name="Spatafora J."/>
            <person name="Crous P."/>
            <person name="Grigoriev I."/>
        </authorList>
    </citation>
    <scope>NUCLEOTIDE SEQUENCE</scope>
    <source>
        <strain evidence="3">CBS 119687</strain>
    </source>
</reference>
<dbReference type="AlphaFoldDB" id="A0A6A6AJL6"/>
<dbReference type="RefSeq" id="XP_033526526.1">
    <property type="nucleotide sequence ID" value="XM_033670198.1"/>
</dbReference>
<evidence type="ECO:0000313" key="3">
    <source>
        <dbReference type="EMBL" id="KAF2132139.1"/>
    </source>
</evidence>
<evidence type="ECO:0000256" key="2">
    <source>
        <dbReference type="SAM" id="Phobius"/>
    </source>
</evidence>
<accession>A0A6A6AJL6</accession>
<proteinExistence type="predicted"/>
<feature type="transmembrane region" description="Helical" evidence="2">
    <location>
        <begin position="31"/>
        <end position="51"/>
    </location>
</feature>